<evidence type="ECO:0000313" key="9">
    <source>
        <dbReference type="EMBL" id="CDY51987.1"/>
    </source>
</evidence>
<comment type="function">
    <text evidence="2 6">Component of the ribosome assembly machinery. Nuclear paralog of the ribosomal protein P0, it binds pre-60S subunits at an early stage of assembly in the nucleolus, and is replaced by P0 in cytoplasmic pre-60S subunits and mature 80S ribosomes.</text>
</comment>
<dbReference type="Gene3D" id="3.90.105.20">
    <property type="match status" value="2"/>
</dbReference>
<dbReference type="GO" id="GO:0006364">
    <property type="term" value="P:rRNA processing"/>
    <property type="evidence" value="ECO:0000318"/>
    <property type="project" value="GO_Central"/>
</dbReference>
<dbReference type="PANTHER" id="PTHR45841">
    <property type="entry name" value="MRNA TURNOVER PROTEIN 4 MRTO4"/>
    <property type="match status" value="1"/>
</dbReference>
<dbReference type="Gramene" id="CDY51987">
    <property type="protein sequence ID" value="CDY51987"/>
    <property type="gene ID" value="GSBRNA2T00004669001"/>
</dbReference>
<dbReference type="Proteomes" id="UP000028999">
    <property type="component" value="Unassembled WGS sequence"/>
</dbReference>
<dbReference type="InterPro" id="IPR043141">
    <property type="entry name" value="Ribosomal_uL10-like_sf"/>
</dbReference>
<feature type="region of interest" description="Disordered" evidence="7">
    <location>
        <begin position="1"/>
        <end position="22"/>
    </location>
</feature>
<dbReference type="GO" id="GO:0042273">
    <property type="term" value="P:ribosomal large subunit biogenesis"/>
    <property type="evidence" value="ECO:0000318"/>
    <property type="project" value="GO_Central"/>
</dbReference>
<dbReference type="GO" id="GO:0030687">
    <property type="term" value="C:preribosome, large subunit precursor"/>
    <property type="evidence" value="ECO:0000318"/>
    <property type="project" value="GO_Central"/>
</dbReference>
<proteinExistence type="inferred from homology"/>
<dbReference type="Pfam" id="PF00466">
    <property type="entry name" value="Ribosomal_L10"/>
    <property type="match status" value="1"/>
</dbReference>
<comment type="subcellular location">
    <subcellularLocation>
        <location evidence="6">Cytoplasm</location>
    </subcellularLocation>
    <subcellularLocation>
        <location evidence="6">Nucleus</location>
        <location evidence="6">Nucleolus</location>
    </subcellularLocation>
</comment>
<dbReference type="GO" id="GO:0000956">
    <property type="term" value="P:nuclear-transcribed mRNA catabolic process"/>
    <property type="evidence" value="ECO:0000318"/>
    <property type="project" value="GO_Central"/>
</dbReference>
<dbReference type="FunFam" id="3.90.105.20:FF:000004">
    <property type="entry name" value="Ribosome assembly factor mrt4"/>
    <property type="match status" value="1"/>
</dbReference>
<evidence type="ECO:0000256" key="3">
    <source>
        <dbReference type="ARBA" id="ARBA00008889"/>
    </source>
</evidence>
<evidence type="ECO:0000256" key="5">
    <source>
        <dbReference type="ARBA" id="ARBA00023242"/>
    </source>
</evidence>
<dbReference type="InterPro" id="IPR001790">
    <property type="entry name" value="Ribosomal_uL10"/>
</dbReference>
<dbReference type="Pfam" id="PF17777">
    <property type="entry name" value="RL10P_insert"/>
    <property type="match status" value="1"/>
</dbReference>
<comment type="similarity">
    <text evidence="3 6">Belongs to the universal ribosomal protein uL10 family.</text>
</comment>
<dbReference type="OMA" id="VLSYCTI"/>
<evidence type="ECO:0000313" key="10">
    <source>
        <dbReference type="Proteomes" id="UP000028999"/>
    </source>
</evidence>
<name>A0A078IQ13_BRANA</name>
<evidence type="ECO:0000256" key="7">
    <source>
        <dbReference type="SAM" id="MobiDB-lite"/>
    </source>
</evidence>
<dbReference type="GO" id="GO:0005737">
    <property type="term" value="C:cytoplasm"/>
    <property type="evidence" value="ECO:0007669"/>
    <property type="project" value="UniProtKB-SubCell"/>
</dbReference>
<keyword evidence="4 6" id="KW-0963">Cytoplasm</keyword>
<keyword evidence="6" id="KW-0690">Ribosome biogenesis</keyword>
<evidence type="ECO:0000256" key="1">
    <source>
        <dbReference type="ARBA" id="ARBA00002200"/>
    </source>
</evidence>
<evidence type="ECO:0000256" key="6">
    <source>
        <dbReference type="RuleBase" id="RU364039"/>
    </source>
</evidence>
<keyword evidence="10" id="KW-1185">Reference proteome</keyword>
<dbReference type="EMBL" id="LK033045">
    <property type="protein sequence ID" value="CDY51987.1"/>
    <property type="molecule type" value="Genomic_DNA"/>
</dbReference>
<evidence type="ECO:0000256" key="2">
    <source>
        <dbReference type="ARBA" id="ARBA00004046"/>
    </source>
</evidence>
<dbReference type="PaxDb" id="3708-A0A078IQ13"/>
<dbReference type="SUPFAM" id="SSF160369">
    <property type="entry name" value="Ribosomal protein L10-like"/>
    <property type="match status" value="1"/>
</dbReference>
<dbReference type="STRING" id="3708.A0A078IQ13"/>
<keyword evidence="5 6" id="KW-0539">Nucleus</keyword>
<dbReference type="Gene3D" id="3.30.70.1730">
    <property type="match status" value="1"/>
</dbReference>
<dbReference type="InterPro" id="IPR033867">
    <property type="entry name" value="Mrt4"/>
</dbReference>
<dbReference type="GO" id="GO:0000027">
    <property type="term" value="P:ribosomal large subunit assembly"/>
    <property type="evidence" value="ECO:0007669"/>
    <property type="project" value="InterPro"/>
</dbReference>
<dbReference type="FunFam" id="3.30.70.1730:FF:000005">
    <property type="entry name" value="Ribosome assembly factor mrt4"/>
    <property type="match status" value="1"/>
</dbReference>
<feature type="domain" description="Large ribosomal subunit protein uL10-like insertion" evidence="8">
    <location>
        <begin position="127"/>
        <end position="196"/>
    </location>
</feature>
<sequence>MPKSKRDRPVTLSKTKKKGREHKETIVNGIREAVEKYSSVYVFSFENMRNIKFKEFRQQFRHNGRFFLGSNKVMQVALGRSASDEMHPGIFKVSKMLRGDAGLLVTDMPKEEVESLFNAYEDSDFSRTGSTAVETVELKEGPLEQFTHEMEPFLRKQGMPVRLNKGTVELLSDFVVCQEGKPLSPESSRILRLLGIKLATFKLNLVCRWSPSDFELYREGLDLSDFLNIVLLLVLFGTVEVLSDFVVCEEGKPLSPESSRILRLLGIKLATFKLNLVCRWSPSDFELYREGLDLSDVETS</sequence>
<evidence type="ECO:0000259" key="8">
    <source>
        <dbReference type="Pfam" id="PF17777"/>
    </source>
</evidence>
<dbReference type="AlphaFoldDB" id="A0A078IQ13"/>
<dbReference type="CDD" id="cd05796">
    <property type="entry name" value="Ribosomal_P0_like"/>
    <property type="match status" value="1"/>
</dbReference>
<comment type="subunit">
    <text evidence="6">Associates with the pre-60S ribosomal particle.</text>
</comment>
<dbReference type="PANTHER" id="PTHR45841:SF1">
    <property type="entry name" value="MRNA TURNOVER PROTEIN 4 HOMOLOG"/>
    <property type="match status" value="1"/>
</dbReference>
<gene>
    <name evidence="9" type="primary">BnaC03g75630D</name>
    <name evidence="9" type="ORF">GSBRNA2T00004669001</name>
</gene>
<dbReference type="InterPro" id="IPR051742">
    <property type="entry name" value="Ribosome_Assembly_uL10"/>
</dbReference>
<dbReference type="InterPro" id="IPR040637">
    <property type="entry name" value="Ribosomal_uL10-like_insert"/>
</dbReference>
<evidence type="ECO:0000256" key="4">
    <source>
        <dbReference type="ARBA" id="ARBA00022490"/>
    </source>
</evidence>
<reference evidence="9 10" key="1">
    <citation type="journal article" date="2014" name="Science">
        <title>Plant genetics. Early allopolyploid evolution in the post-Neolithic Brassica napus oilseed genome.</title>
        <authorList>
            <person name="Chalhoub B."/>
            <person name="Denoeud F."/>
            <person name="Liu S."/>
            <person name="Parkin I.A."/>
            <person name="Tang H."/>
            <person name="Wang X."/>
            <person name="Chiquet J."/>
            <person name="Belcram H."/>
            <person name="Tong C."/>
            <person name="Samans B."/>
            <person name="Correa M."/>
            <person name="Da Silva C."/>
            <person name="Just J."/>
            <person name="Falentin C."/>
            <person name="Koh C.S."/>
            <person name="Le Clainche I."/>
            <person name="Bernard M."/>
            <person name="Bento P."/>
            <person name="Noel B."/>
            <person name="Labadie K."/>
            <person name="Alberti A."/>
            <person name="Charles M."/>
            <person name="Arnaud D."/>
            <person name="Guo H."/>
            <person name="Daviaud C."/>
            <person name="Alamery S."/>
            <person name="Jabbari K."/>
            <person name="Zhao M."/>
            <person name="Edger P.P."/>
            <person name="Chelaifa H."/>
            <person name="Tack D."/>
            <person name="Lassalle G."/>
            <person name="Mestiri I."/>
            <person name="Schnel N."/>
            <person name="Le Paslier M.C."/>
            <person name="Fan G."/>
            <person name="Renault V."/>
            <person name="Bayer P.E."/>
            <person name="Golicz A.A."/>
            <person name="Manoli S."/>
            <person name="Lee T.H."/>
            <person name="Thi V.H."/>
            <person name="Chalabi S."/>
            <person name="Hu Q."/>
            <person name="Fan C."/>
            <person name="Tollenaere R."/>
            <person name="Lu Y."/>
            <person name="Battail C."/>
            <person name="Shen J."/>
            <person name="Sidebottom C.H."/>
            <person name="Wang X."/>
            <person name="Canaguier A."/>
            <person name="Chauveau A."/>
            <person name="Berard A."/>
            <person name="Deniot G."/>
            <person name="Guan M."/>
            <person name="Liu Z."/>
            <person name="Sun F."/>
            <person name="Lim Y.P."/>
            <person name="Lyons E."/>
            <person name="Town C.D."/>
            <person name="Bancroft I."/>
            <person name="Wang X."/>
            <person name="Meng J."/>
            <person name="Ma J."/>
            <person name="Pires J.C."/>
            <person name="King G.J."/>
            <person name="Brunel D."/>
            <person name="Delourme R."/>
            <person name="Renard M."/>
            <person name="Aury J.M."/>
            <person name="Adams K.L."/>
            <person name="Batley J."/>
            <person name="Snowdon R.J."/>
            <person name="Tost J."/>
            <person name="Edwards D."/>
            <person name="Zhou Y."/>
            <person name="Hua W."/>
            <person name="Sharpe A.G."/>
            <person name="Paterson A.H."/>
            <person name="Guan C."/>
            <person name="Wincker P."/>
        </authorList>
    </citation>
    <scope>NUCLEOTIDE SEQUENCE [LARGE SCALE GENOMIC DNA]</scope>
    <source>
        <strain evidence="10">cv. Darmor-bzh</strain>
    </source>
</reference>
<organism evidence="9 10">
    <name type="scientific">Brassica napus</name>
    <name type="common">Rape</name>
    <dbReference type="NCBI Taxonomy" id="3708"/>
    <lineage>
        <taxon>Eukaryota</taxon>
        <taxon>Viridiplantae</taxon>
        <taxon>Streptophyta</taxon>
        <taxon>Embryophyta</taxon>
        <taxon>Tracheophyta</taxon>
        <taxon>Spermatophyta</taxon>
        <taxon>Magnoliopsida</taxon>
        <taxon>eudicotyledons</taxon>
        <taxon>Gunneridae</taxon>
        <taxon>Pentapetalae</taxon>
        <taxon>rosids</taxon>
        <taxon>malvids</taxon>
        <taxon>Brassicales</taxon>
        <taxon>Brassicaceae</taxon>
        <taxon>Brassiceae</taxon>
        <taxon>Brassica</taxon>
    </lineage>
</organism>
<accession>A0A078IQ13</accession>
<comment type="function">
    <text evidence="1">Ribosomal protein P0 is the functional equivalent of E.coli protein L10.</text>
</comment>
<protein>
    <recommendedName>
        <fullName evidence="6">Ribosome assembly factor mrt4</fullName>
    </recommendedName>
</protein>
<dbReference type="GO" id="GO:0005730">
    <property type="term" value="C:nucleolus"/>
    <property type="evidence" value="ECO:0000318"/>
    <property type="project" value="GO_Central"/>
</dbReference>
<dbReference type="InterPro" id="IPR043164">
    <property type="entry name" value="Ribosomal_uL10-like_insert_sf"/>
</dbReference>